<reference evidence="3" key="1">
    <citation type="submission" date="2021-06" db="EMBL/GenBank/DDBJ databases">
        <authorList>
            <person name="Kallberg Y."/>
            <person name="Tangrot J."/>
            <person name="Rosling A."/>
        </authorList>
    </citation>
    <scope>NUCLEOTIDE SEQUENCE</scope>
    <source>
        <strain evidence="3">MA453B</strain>
    </source>
</reference>
<dbReference type="AlphaFoldDB" id="A0A9N8ZQZ3"/>
<keyword evidence="1" id="KW-0547">Nucleotide-binding</keyword>
<organism evidence="3 4">
    <name type="scientific">Dentiscutata erythropus</name>
    <dbReference type="NCBI Taxonomy" id="1348616"/>
    <lineage>
        <taxon>Eukaryota</taxon>
        <taxon>Fungi</taxon>
        <taxon>Fungi incertae sedis</taxon>
        <taxon>Mucoromycota</taxon>
        <taxon>Glomeromycotina</taxon>
        <taxon>Glomeromycetes</taxon>
        <taxon>Diversisporales</taxon>
        <taxon>Gigasporaceae</taxon>
        <taxon>Dentiscutata</taxon>
    </lineage>
</organism>
<name>A0A9N8ZQZ3_9GLOM</name>
<keyword evidence="4" id="KW-1185">Reference proteome</keyword>
<accession>A0A9N8ZQZ3</accession>
<dbReference type="EMBL" id="CAJVPY010001025">
    <property type="protein sequence ID" value="CAG8503900.1"/>
    <property type="molecule type" value="Genomic_DNA"/>
</dbReference>
<evidence type="ECO:0000256" key="1">
    <source>
        <dbReference type="ARBA" id="ARBA00022741"/>
    </source>
</evidence>
<proteinExistence type="predicted"/>
<dbReference type="Proteomes" id="UP000789405">
    <property type="component" value="Unassembled WGS sequence"/>
</dbReference>
<dbReference type="InterPro" id="IPR027417">
    <property type="entry name" value="P-loop_NTPase"/>
</dbReference>
<dbReference type="GO" id="GO:0005525">
    <property type="term" value="F:GTP binding"/>
    <property type="evidence" value="ECO:0007669"/>
    <property type="project" value="InterPro"/>
</dbReference>
<feature type="domain" description="AIG1-type G" evidence="2">
    <location>
        <begin position="8"/>
        <end position="140"/>
    </location>
</feature>
<evidence type="ECO:0000313" key="3">
    <source>
        <dbReference type="EMBL" id="CAG8503900.1"/>
    </source>
</evidence>
<dbReference type="OrthoDB" id="8954335at2759"/>
<dbReference type="Gene3D" id="3.40.50.300">
    <property type="entry name" value="P-loop containing nucleotide triphosphate hydrolases"/>
    <property type="match status" value="1"/>
</dbReference>
<dbReference type="InterPro" id="IPR006703">
    <property type="entry name" value="G_AIG1"/>
</dbReference>
<comment type="caution">
    <text evidence="3">The sequence shown here is derived from an EMBL/GenBank/DDBJ whole genome shotgun (WGS) entry which is preliminary data.</text>
</comment>
<dbReference type="SUPFAM" id="SSF52540">
    <property type="entry name" value="P-loop containing nucleoside triphosphate hydrolases"/>
    <property type="match status" value="1"/>
</dbReference>
<protein>
    <submittedName>
        <fullName evidence="3">12209_t:CDS:1</fullName>
    </submittedName>
</protein>
<dbReference type="Pfam" id="PF04548">
    <property type="entry name" value="AIG1"/>
    <property type="match status" value="1"/>
</dbReference>
<evidence type="ECO:0000259" key="2">
    <source>
        <dbReference type="Pfam" id="PF04548"/>
    </source>
</evidence>
<sequence>MLVHSQCIIAIGKTGTGKSFTGNVFGARGVKVENSSRSGTKEVTIYDIEDGNFYVDTPGFDDSDESKNDDETTRLIFRALLDKGIDHITTILWFVMTDIRATASFKREARFIESLARDHDGNIWDNTIIVTKGEKIENGPREAAKEVAKNEYLMKKKCNQLPDNKNDLLENTSNFAIRLFESLDSTSIYVENNFASDILNKYNIFKENEPDRILSKYEVLMKEHPKHPIKINFRKAKCLKCPEETDPRLAIPECHLEGESFHPVTIEIHLYKTIREHSNNLEKYHSGSIQNYHPDPHEFMHTGKPNDTMIIDKPFENFVRGVTFAIINPMIPGHWSCCGKELNTPGCKQVYSCCKKDNDGCCKKYVCCDDRDLNSGGCQKRYRCCNGSSTSEGCQYIYDVCKHKAGENPCSTVCKECNQTLDKKGCKTRCRNCKEPQTSKGCVKVGHNFNVS</sequence>
<gene>
    <name evidence="3" type="ORF">DERYTH_LOCUS3042</name>
</gene>
<evidence type="ECO:0000313" key="4">
    <source>
        <dbReference type="Proteomes" id="UP000789405"/>
    </source>
</evidence>